<evidence type="ECO:0000256" key="1">
    <source>
        <dbReference type="SAM" id="MobiDB-lite"/>
    </source>
</evidence>
<sequence>MHPEPRDQLLPPQPHINLATASPPRPRLDRLPASSPQPHLDHSPASSPQPCLDLAPASSRPCTCLPTTSGATHAPHYANQTRGRAGTSPTPSRLHHSIWGRGGTVVGRVRLSPLARFQSAPLGLTTRVRTLPTCSEAL</sequence>
<feature type="region of interest" description="Disordered" evidence="1">
    <location>
        <begin position="1"/>
        <end position="99"/>
    </location>
</feature>
<reference evidence="2" key="1">
    <citation type="submission" date="2023-10" db="EMBL/GenBank/DDBJ databases">
        <title>Genome assemblies of two species of porcelain crab, Petrolisthes cinctipes and Petrolisthes manimaculis (Anomura: Porcellanidae).</title>
        <authorList>
            <person name="Angst P."/>
        </authorList>
    </citation>
    <scope>NUCLEOTIDE SEQUENCE</scope>
    <source>
        <strain evidence="2">PB745_01</strain>
        <tissue evidence="2">Gill</tissue>
    </source>
</reference>
<evidence type="ECO:0000313" key="3">
    <source>
        <dbReference type="Proteomes" id="UP001286313"/>
    </source>
</evidence>
<protein>
    <submittedName>
        <fullName evidence="2">Uncharacterized protein</fullName>
    </submittedName>
</protein>
<dbReference type="Proteomes" id="UP001286313">
    <property type="component" value="Unassembled WGS sequence"/>
</dbReference>
<dbReference type="EMBL" id="JAWQEG010003924">
    <property type="protein sequence ID" value="KAK3863838.1"/>
    <property type="molecule type" value="Genomic_DNA"/>
</dbReference>
<evidence type="ECO:0000313" key="2">
    <source>
        <dbReference type="EMBL" id="KAK3863838.1"/>
    </source>
</evidence>
<accession>A0AAE1EZD1</accession>
<gene>
    <name evidence="2" type="ORF">Pcinc_030428</name>
</gene>
<keyword evidence="3" id="KW-1185">Reference proteome</keyword>
<comment type="caution">
    <text evidence="2">The sequence shown here is derived from an EMBL/GenBank/DDBJ whole genome shotgun (WGS) entry which is preliminary data.</text>
</comment>
<dbReference type="AlphaFoldDB" id="A0AAE1EZD1"/>
<name>A0AAE1EZD1_PETCI</name>
<organism evidence="2 3">
    <name type="scientific">Petrolisthes cinctipes</name>
    <name type="common">Flat porcelain crab</name>
    <dbReference type="NCBI Taxonomy" id="88211"/>
    <lineage>
        <taxon>Eukaryota</taxon>
        <taxon>Metazoa</taxon>
        <taxon>Ecdysozoa</taxon>
        <taxon>Arthropoda</taxon>
        <taxon>Crustacea</taxon>
        <taxon>Multicrustacea</taxon>
        <taxon>Malacostraca</taxon>
        <taxon>Eumalacostraca</taxon>
        <taxon>Eucarida</taxon>
        <taxon>Decapoda</taxon>
        <taxon>Pleocyemata</taxon>
        <taxon>Anomura</taxon>
        <taxon>Galatheoidea</taxon>
        <taxon>Porcellanidae</taxon>
        <taxon>Petrolisthes</taxon>
    </lineage>
</organism>
<feature type="compositionally biased region" description="Polar residues" evidence="1">
    <location>
        <begin position="78"/>
        <end position="91"/>
    </location>
</feature>
<proteinExistence type="predicted"/>